<dbReference type="PANTHER" id="PTHR22952:SF175">
    <property type="entry name" value="PROTEIN ABSCISIC ACID-INSENSITIVE 5"/>
    <property type="match status" value="1"/>
</dbReference>
<dbReference type="PROSITE" id="PS00036">
    <property type="entry name" value="BZIP_BASIC"/>
    <property type="match status" value="1"/>
</dbReference>
<dbReference type="GO" id="GO:0005634">
    <property type="term" value="C:nucleus"/>
    <property type="evidence" value="ECO:0007669"/>
    <property type="project" value="UniProtKB-SubCell"/>
</dbReference>
<dbReference type="Pfam" id="PF00170">
    <property type="entry name" value="bZIP_1"/>
    <property type="match status" value="1"/>
</dbReference>
<dbReference type="GO" id="GO:0003677">
    <property type="term" value="F:DNA binding"/>
    <property type="evidence" value="ECO:0007669"/>
    <property type="project" value="UniProtKB-KW"/>
</dbReference>
<evidence type="ECO:0000313" key="5">
    <source>
        <dbReference type="EMBL" id="KAK2978587.1"/>
    </source>
</evidence>
<dbReference type="SUPFAM" id="SSF57959">
    <property type="entry name" value="Leucine zipper domain"/>
    <property type="match status" value="1"/>
</dbReference>
<comment type="subcellular location">
    <subcellularLocation>
        <location evidence="1">Nucleus</location>
    </subcellularLocation>
</comment>
<protein>
    <recommendedName>
        <fullName evidence="4">BZIP domain-containing protein</fullName>
    </recommendedName>
</protein>
<dbReference type="Proteomes" id="UP001187471">
    <property type="component" value="Unassembled WGS sequence"/>
</dbReference>
<feature type="domain" description="BZIP" evidence="4">
    <location>
        <begin position="204"/>
        <end position="219"/>
    </location>
</feature>
<evidence type="ECO:0000313" key="6">
    <source>
        <dbReference type="Proteomes" id="UP001187471"/>
    </source>
</evidence>
<dbReference type="GO" id="GO:0003700">
    <property type="term" value="F:DNA-binding transcription factor activity"/>
    <property type="evidence" value="ECO:0007669"/>
    <property type="project" value="InterPro"/>
</dbReference>
<name>A0AA88UKG4_9ASTE</name>
<evidence type="ECO:0000256" key="3">
    <source>
        <dbReference type="ARBA" id="ARBA00023242"/>
    </source>
</evidence>
<proteinExistence type="predicted"/>
<evidence type="ECO:0000256" key="2">
    <source>
        <dbReference type="ARBA" id="ARBA00023125"/>
    </source>
</evidence>
<dbReference type="GO" id="GO:0045893">
    <property type="term" value="P:positive regulation of DNA-templated transcription"/>
    <property type="evidence" value="ECO:0007669"/>
    <property type="project" value="InterPro"/>
</dbReference>
<sequence length="302" mass="33391">MVSPNKFQGPNIPLLVGQGAIQNLSLDEVIQNPSSSSSSSSPPLFRGNITFHGKLGKKTMDEVWEHVNAADGHDPSVQPQPTLGETTLEDFLVRRENQNGFVTPQPVLENNPMVVVRQVPEFLQLQMRDTHQTVVESNFQVSQFCFENHVMENNGYSDNQWALPILPVQAVAATASSAISEVGVERKRQFHDGTMEKTIEKRQRRMIKNRESAARSRARKQVIIYSLSVCLKATSFSMSGLHQPVGARSVPVTGNKQLAQKAKGSGEDFLLASSFHAKIPTATYQFSCILAFVLILTPDSFI</sequence>
<comment type="caution">
    <text evidence="5">The sequence shown here is derived from an EMBL/GenBank/DDBJ whole genome shotgun (WGS) entry which is preliminary data.</text>
</comment>
<gene>
    <name evidence="5" type="ORF">RJ640_006706</name>
</gene>
<accession>A0AA88UKG4</accession>
<keyword evidence="6" id="KW-1185">Reference proteome</keyword>
<reference evidence="5" key="1">
    <citation type="submission" date="2022-12" db="EMBL/GenBank/DDBJ databases">
        <title>Draft genome assemblies for two species of Escallonia (Escalloniales).</title>
        <authorList>
            <person name="Chanderbali A."/>
            <person name="Dervinis C."/>
            <person name="Anghel I."/>
            <person name="Soltis D."/>
            <person name="Soltis P."/>
            <person name="Zapata F."/>
        </authorList>
    </citation>
    <scope>NUCLEOTIDE SEQUENCE</scope>
    <source>
        <strain evidence="5">UCBG92.1500</strain>
        <tissue evidence="5">Leaf</tissue>
    </source>
</reference>
<keyword evidence="3" id="KW-0539">Nucleus</keyword>
<dbReference type="CDD" id="cd14707">
    <property type="entry name" value="bZIP_plant_BZIP46"/>
    <property type="match status" value="1"/>
</dbReference>
<keyword evidence="2" id="KW-0238">DNA-binding</keyword>
<dbReference type="Gene3D" id="1.20.5.170">
    <property type="match status" value="1"/>
</dbReference>
<evidence type="ECO:0000256" key="1">
    <source>
        <dbReference type="ARBA" id="ARBA00004123"/>
    </source>
</evidence>
<dbReference type="AlphaFoldDB" id="A0AA88UKG4"/>
<dbReference type="InterPro" id="IPR046347">
    <property type="entry name" value="bZIP_sf"/>
</dbReference>
<dbReference type="EMBL" id="JAVXUO010001856">
    <property type="protein sequence ID" value="KAK2978587.1"/>
    <property type="molecule type" value="Genomic_DNA"/>
</dbReference>
<evidence type="ECO:0000259" key="4">
    <source>
        <dbReference type="PROSITE" id="PS00036"/>
    </source>
</evidence>
<dbReference type="InterPro" id="IPR043452">
    <property type="entry name" value="BZIP46-like"/>
</dbReference>
<dbReference type="InterPro" id="IPR004827">
    <property type="entry name" value="bZIP"/>
</dbReference>
<dbReference type="PANTHER" id="PTHR22952">
    <property type="entry name" value="CAMP-RESPONSE ELEMENT BINDING PROTEIN-RELATED"/>
    <property type="match status" value="1"/>
</dbReference>
<organism evidence="5 6">
    <name type="scientific">Escallonia rubra</name>
    <dbReference type="NCBI Taxonomy" id="112253"/>
    <lineage>
        <taxon>Eukaryota</taxon>
        <taxon>Viridiplantae</taxon>
        <taxon>Streptophyta</taxon>
        <taxon>Embryophyta</taxon>
        <taxon>Tracheophyta</taxon>
        <taxon>Spermatophyta</taxon>
        <taxon>Magnoliopsida</taxon>
        <taxon>eudicotyledons</taxon>
        <taxon>Gunneridae</taxon>
        <taxon>Pentapetalae</taxon>
        <taxon>asterids</taxon>
        <taxon>campanulids</taxon>
        <taxon>Escalloniales</taxon>
        <taxon>Escalloniaceae</taxon>
        <taxon>Escallonia</taxon>
    </lineage>
</organism>